<evidence type="ECO:0000256" key="1">
    <source>
        <dbReference type="ARBA" id="ARBA00004141"/>
    </source>
</evidence>
<dbReference type="InterPro" id="IPR036259">
    <property type="entry name" value="MFS_trans_sf"/>
</dbReference>
<name>A0A9W6T1Q3_CANBO</name>
<evidence type="ECO:0000256" key="2">
    <source>
        <dbReference type="ARBA" id="ARBA00008335"/>
    </source>
</evidence>
<feature type="transmembrane region" description="Helical" evidence="7">
    <location>
        <begin position="399"/>
        <end position="419"/>
    </location>
</feature>
<keyword evidence="3 7" id="KW-0812">Transmembrane</keyword>
<feature type="compositionally biased region" description="Basic and acidic residues" evidence="6">
    <location>
        <begin position="44"/>
        <end position="58"/>
    </location>
</feature>
<evidence type="ECO:0000313" key="10">
    <source>
        <dbReference type="Proteomes" id="UP001165120"/>
    </source>
</evidence>
<evidence type="ECO:0000259" key="8">
    <source>
        <dbReference type="PROSITE" id="PS50850"/>
    </source>
</evidence>
<feature type="region of interest" description="Disordered" evidence="6">
    <location>
        <begin position="32"/>
        <end position="58"/>
    </location>
</feature>
<keyword evidence="4 7" id="KW-1133">Transmembrane helix</keyword>
<feature type="transmembrane region" description="Helical" evidence="7">
    <location>
        <begin position="195"/>
        <end position="217"/>
    </location>
</feature>
<sequence length="653" mass="72862">MALISAIFGKSNIEKVHDETLNTVTSQDDRTSIVIKEEEGEGGEGGKADEKDNRQEDKQYNQQDSLTISTLLCIICVFLVMFLSALDQTIVVTIIAELQIHFQSNNTGWIISGYMLPVCVLSLIWGRVGYIFGTKKITIISVIIFEIGSLISGLSHSMNMLIIGRVIAGIGGSGITTLIYLIINELSTIKYRSLFMNIVSVAFGVSSVAGPLMGGAFSNNSKLTWRWCFYINLPIGGFALAVFILTYHPKNEVTLFKKHQEQQEECSNGLSSSSSIESPSLSPVTATENLKNSEKLKIICNSLDWIGFILITSGLTITLLAISFGNDELFDWDSASTIVMFIIGGILLILSLIYEFYFFPKYYQGQIQSDDNSNKYDYNPLIPISIFKFLNYQVIKSSLFLFTSEFIFIVSCIYLSIFLQYLYDLSELLTGIYLLPMIISVTISSTVTSILISKFKFMKLYTILSGCLSMLSSGLLSIYRKDSNRGIVLGLQIFQGLAFGISLQPGMLTGQVAIEPTMDKYFETMNIITSFLSFIRGLGSCLGSMIGSLVFKTVISNRVNLFLKRGGLIRLEGHLQDGRVPYTMILDLVKFQMADGVDLSHGNDEDFENVRELKYLIDAVTFGYRWCMYLCIILGFIEFCTALTFSRRGIPRD</sequence>
<protein>
    <submittedName>
        <fullName evidence="9">Unnamed protein product</fullName>
    </submittedName>
</protein>
<evidence type="ECO:0000313" key="9">
    <source>
        <dbReference type="EMBL" id="GME74205.1"/>
    </source>
</evidence>
<feature type="transmembrane region" description="Helical" evidence="7">
    <location>
        <begin position="66"/>
        <end position="86"/>
    </location>
</feature>
<evidence type="ECO:0000256" key="3">
    <source>
        <dbReference type="ARBA" id="ARBA00022692"/>
    </source>
</evidence>
<keyword evidence="5 7" id="KW-0472">Membrane</keyword>
<evidence type="ECO:0000256" key="5">
    <source>
        <dbReference type="ARBA" id="ARBA00023136"/>
    </source>
</evidence>
<dbReference type="Gene3D" id="1.20.1720.10">
    <property type="entry name" value="Multidrug resistance protein D"/>
    <property type="match status" value="1"/>
</dbReference>
<evidence type="ECO:0000256" key="4">
    <source>
        <dbReference type="ARBA" id="ARBA00022989"/>
    </source>
</evidence>
<dbReference type="PANTHER" id="PTHR23501">
    <property type="entry name" value="MAJOR FACILITATOR SUPERFAMILY"/>
    <property type="match status" value="1"/>
</dbReference>
<feature type="transmembrane region" description="Helical" evidence="7">
    <location>
        <begin position="162"/>
        <end position="183"/>
    </location>
</feature>
<comment type="subcellular location">
    <subcellularLocation>
        <location evidence="1">Membrane</location>
        <topology evidence="1">Multi-pass membrane protein</topology>
    </subcellularLocation>
</comment>
<dbReference type="AlphaFoldDB" id="A0A9W6T1Q3"/>
<organism evidence="9 10">
    <name type="scientific">Candida boidinii</name>
    <name type="common">Yeast</name>
    <dbReference type="NCBI Taxonomy" id="5477"/>
    <lineage>
        <taxon>Eukaryota</taxon>
        <taxon>Fungi</taxon>
        <taxon>Dikarya</taxon>
        <taxon>Ascomycota</taxon>
        <taxon>Saccharomycotina</taxon>
        <taxon>Pichiomycetes</taxon>
        <taxon>Pichiales</taxon>
        <taxon>Pichiaceae</taxon>
        <taxon>Ogataea</taxon>
        <taxon>Ogataea/Candida clade</taxon>
    </lineage>
</organism>
<dbReference type="InterPro" id="IPR011701">
    <property type="entry name" value="MFS"/>
</dbReference>
<feature type="transmembrane region" description="Helical" evidence="7">
    <location>
        <begin position="137"/>
        <end position="156"/>
    </location>
</feature>
<dbReference type="GO" id="GO:0022857">
    <property type="term" value="F:transmembrane transporter activity"/>
    <property type="evidence" value="ECO:0007669"/>
    <property type="project" value="InterPro"/>
</dbReference>
<evidence type="ECO:0000256" key="6">
    <source>
        <dbReference type="SAM" id="MobiDB-lite"/>
    </source>
</evidence>
<proteinExistence type="inferred from homology"/>
<dbReference type="PANTHER" id="PTHR23501:SF198">
    <property type="entry name" value="AZOLE RESISTANCE PROTEIN 1-RELATED"/>
    <property type="match status" value="1"/>
</dbReference>
<feature type="transmembrane region" description="Helical" evidence="7">
    <location>
        <begin position="524"/>
        <end position="551"/>
    </location>
</feature>
<feature type="transmembrane region" description="Helical" evidence="7">
    <location>
        <begin position="106"/>
        <end position="125"/>
    </location>
</feature>
<dbReference type="Gene3D" id="1.20.1250.20">
    <property type="entry name" value="MFS general substrate transporter like domains"/>
    <property type="match status" value="1"/>
</dbReference>
<evidence type="ECO:0000256" key="7">
    <source>
        <dbReference type="SAM" id="Phobius"/>
    </source>
</evidence>
<feature type="transmembrane region" description="Helical" evidence="7">
    <location>
        <begin position="337"/>
        <end position="359"/>
    </location>
</feature>
<keyword evidence="10" id="KW-1185">Reference proteome</keyword>
<comment type="caution">
    <text evidence="9">The sequence shown here is derived from an EMBL/GenBank/DDBJ whole genome shotgun (WGS) entry which is preliminary data.</text>
</comment>
<comment type="similarity">
    <text evidence="2">Belongs to the major facilitator superfamily.</text>
</comment>
<dbReference type="Pfam" id="PF07690">
    <property type="entry name" value="MFS_1"/>
    <property type="match status" value="1"/>
</dbReference>
<reference evidence="9" key="1">
    <citation type="submission" date="2023-04" db="EMBL/GenBank/DDBJ databases">
        <title>Candida boidinii NBRC 10035.</title>
        <authorList>
            <person name="Ichikawa N."/>
            <person name="Sato H."/>
            <person name="Tonouchi N."/>
        </authorList>
    </citation>
    <scope>NUCLEOTIDE SEQUENCE</scope>
    <source>
        <strain evidence="9">NBRC 10035</strain>
    </source>
</reference>
<dbReference type="PROSITE" id="PS50850">
    <property type="entry name" value="MFS"/>
    <property type="match status" value="1"/>
</dbReference>
<dbReference type="InterPro" id="IPR020846">
    <property type="entry name" value="MFS_dom"/>
</dbReference>
<dbReference type="Proteomes" id="UP001165120">
    <property type="component" value="Unassembled WGS sequence"/>
</dbReference>
<feature type="transmembrane region" description="Helical" evidence="7">
    <location>
        <begin position="623"/>
        <end position="645"/>
    </location>
</feature>
<dbReference type="GO" id="GO:0005886">
    <property type="term" value="C:plasma membrane"/>
    <property type="evidence" value="ECO:0007669"/>
    <property type="project" value="TreeGrafter"/>
</dbReference>
<dbReference type="SUPFAM" id="SSF103473">
    <property type="entry name" value="MFS general substrate transporter"/>
    <property type="match status" value="2"/>
</dbReference>
<feature type="transmembrane region" description="Helical" evidence="7">
    <location>
        <begin position="229"/>
        <end position="248"/>
    </location>
</feature>
<accession>A0A9W6T1Q3</accession>
<gene>
    <name evidence="9" type="ORF">Cboi02_000433000</name>
</gene>
<dbReference type="EMBL" id="BSXN01001716">
    <property type="protein sequence ID" value="GME74205.1"/>
    <property type="molecule type" value="Genomic_DNA"/>
</dbReference>
<feature type="transmembrane region" description="Helical" evidence="7">
    <location>
        <begin position="431"/>
        <end position="453"/>
    </location>
</feature>
<feature type="domain" description="Major facilitator superfamily (MFS) profile" evidence="8">
    <location>
        <begin position="73"/>
        <end position="584"/>
    </location>
</feature>
<feature type="transmembrane region" description="Helical" evidence="7">
    <location>
        <begin position="485"/>
        <end position="503"/>
    </location>
</feature>
<feature type="transmembrane region" description="Helical" evidence="7">
    <location>
        <begin position="305"/>
        <end position="325"/>
    </location>
</feature>